<organism evidence="1 2">
    <name type="scientific">Dermatophagoides farinae</name>
    <name type="common">American house dust mite</name>
    <dbReference type="NCBI Taxonomy" id="6954"/>
    <lineage>
        <taxon>Eukaryota</taxon>
        <taxon>Metazoa</taxon>
        <taxon>Ecdysozoa</taxon>
        <taxon>Arthropoda</taxon>
        <taxon>Chelicerata</taxon>
        <taxon>Arachnida</taxon>
        <taxon>Acari</taxon>
        <taxon>Acariformes</taxon>
        <taxon>Sarcoptiformes</taxon>
        <taxon>Astigmata</taxon>
        <taxon>Psoroptidia</taxon>
        <taxon>Analgoidea</taxon>
        <taxon>Pyroglyphidae</taxon>
        <taxon>Dermatophagoidinae</taxon>
        <taxon>Dermatophagoides</taxon>
    </lineage>
</organism>
<sequence>MHKIIHIMWMTNITNRFRCNITECISSKAIVWCIEICTKWWWKYSIITMKTMTHMMNNIVN</sequence>
<dbReference type="Proteomes" id="UP000790347">
    <property type="component" value="Unassembled WGS sequence"/>
</dbReference>
<accession>A0A922L1T8</accession>
<proteinExistence type="predicted"/>
<protein>
    <submittedName>
        <fullName evidence="1">Uncharacterized protein</fullName>
    </submittedName>
</protein>
<name>A0A922L1T8_DERFA</name>
<dbReference type="AlphaFoldDB" id="A0A922L1T8"/>
<comment type="caution">
    <text evidence="1">The sequence shown here is derived from an EMBL/GenBank/DDBJ whole genome shotgun (WGS) entry which is preliminary data.</text>
</comment>
<keyword evidence="2" id="KW-1185">Reference proteome</keyword>
<evidence type="ECO:0000313" key="1">
    <source>
        <dbReference type="EMBL" id="KAH9511809.1"/>
    </source>
</evidence>
<reference evidence="1" key="2">
    <citation type="journal article" date="2022" name="Res Sq">
        <title>Comparative Genomics Reveals Insights into the Divergent Evolution of Astigmatic Mites and Household Pest Adaptations.</title>
        <authorList>
            <person name="Xiong Q."/>
            <person name="Wan A.T.-Y."/>
            <person name="Liu X.-Y."/>
            <person name="Fung C.S.-H."/>
            <person name="Xiao X."/>
            <person name="Malainual N."/>
            <person name="Hou J."/>
            <person name="Wang L."/>
            <person name="Wang M."/>
            <person name="Yang K."/>
            <person name="Cui Y."/>
            <person name="Leung E."/>
            <person name="Nong W."/>
            <person name="Shin S.-K."/>
            <person name="Au S."/>
            <person name="Jeong K.Y."/>
            <person name="Chew F.T."/>
            <person name="Hui J."/>
            <person name="Leung T.F."/>
            <person name="Tungtrongchitr A."/>
            <person name="Zhong N."/>
            <person name="Liu Z."/>
            <person name="Tsui S."/>
        </authorList>
    </citation>
    <scope>NUCLEOTIDE SEQUENCE</scope>
    <source>
        <strain evidence="1">Derf</strain>
        <tissue evidence="1">Whole organism</tissue>
    </source>
</reference>
<evidence type="ECO:0000313" key="2">
    <source>
        <dbReference type="Proteomes" id="UP000790347"/>
    </source>
</evidence>
<gene>
    <name evidence="1" type="ORF">DERF_010236</name>
</gene>
<dbReference type="EMBL" id="ASGP02000004">
    <property type="protein sequence ID" value="KAH9511809.1"/>
    <property type="molecule type" value="Genomic_DNA"/>
</dbReference>
<reference evidence="1" key="1">
    <citation type="submission" date="2013-05" db="EMBL/GenBank/DDBJ databases">
        <authorList>
            <person name="Yim A.K.Y."/>
            <person name="Chan T.F."/>
            <person name="Ji K.M."/>
            <person name="Liu X.Y."/>
            <person name="Zhou J.W."/>
            <person name="Li R.Q."/>
            <person name="Yang K.Y."/>
            <person name="Li J."/>
            <person name="Li M."/>
            <person name="Law P.T.W."/>
            <person name="Wu Y.L."/>
            <person name="Cai Z.L."/>
            <person name="Qin H."/>
            <person name="Bao Y."/>
            <person name="Leung R.K.K."/>
            <person name="Ng P.K.S."/>
            <person name="Zou J."/>
            <person name="Zhong X.J."/>
            <person name="Ran P.X."/>
            <person name="Zhong N.S."/>
            <person name="Liu Z.G."/>
            <person name="Tsui S.K.W."/>
        </authorList>
    </citation>
    <scope>NUCLEOTIDE SEQUENCE</scope>
    <source>
        <strain evidence="1">Derf</strain>
        <tissue evidence="1">Whole organism</tissue>
    </source>
</reference>